<gene>
    <name evidence="1" type="ORF">FHR19_000753</name>
</gene>
<reference evidence="1 2" key="1">
    <citation type="submission" date="2020-08" db="EMBL/GenBank/DDBJ databases">
        <title>Genomic Encyclopedia of Type Strains, Phase IV (KMG-IV): sequencing the most valuable type-strain genomes for metagenomic binning, comparative biology and taxonomic classification.</title>
        <authorList>
            <person name="Goeker M."/>
        </authorList>
    </citation>
    <scope>NUCLEOTIDE SEQUENCE [LARGE SCALE GENOMIC DNA]</scope>
    <source>
        <strain evidence="1 2">DSM 27244</strain>
    </source>
</reference>
<evidence type="ECO:0000313" key="1">
    <source>
        <dbReference type="EMBL" id="MBB5697428.1"/>
    </source>
</evidence>
<sequence>MPSECEIQRICRETGMDRMQAIYHLRARAELLRRMPPRR</sequence>
<evidence type="ECO:0000313" key="2">
    <source>
        <dbReference type="Proteomes" id="UP000557739"/>
    </source>
</evidence>
<comment type="caution">
    <text evidence="1">The sequence shown here is derived from an EMBL/GenBank/DDBJ whole genome shotgun (WGS) entry which is preliminary data.</text>
</comment>
<protein>
    <submittedName>
        <fullName evidence="1">Uncharacterized protein</fullName>
    </submittedName>
</protein>
<proteinExistence type="predicted"/>
<accession>A0A7W9AN05</accession>
<organism evidence="1 2">
    <name type="scientific">Sphingomonas yantingensis</name>
    <dbReference type="NCBI Taxonomy" id="1241761"/>
    <lineage>
        <taxon>Bacteria</taxon>
        <taxon>Pseudomonadati</taxon>
        <taxon>Pseudomonadota</taxon>
        <taxon>Alphaproteobacteria</taxon>
        <taxon>Sphingomonadales</taxon>
        <taxon>Sphingomonadaceae</taxon>
        <taxon>Sphingomonas</taxon>
    </lineage>
</organism>
<dbReference type="Proteomes" id="UP000557739">
    <property type="component" value="Unassembled WGS sequence"/>
</dbReference>
<dbReference type="EMBL" id="JACIJJ010000001">
    <property type="protein sequence ID" value="MBB5697428.1"/>
    <property type="molecule type" value="Genomic_DNA"/>
</dbReference>
<name>A0A7W9AN05_9SPHN</name>
<keyword evidence="2" id="KW-1185">Reference proteome</keyword>
<dbReference type="AlphaFoldDB" id="A0A7W9AN05"/>